<evidence type="ECO:0000256" key="12">
    <source>
        <dbReference type="SAM" id="Coils"/>
    </source>
</evidence>
<comment type="function">
    <text evidence="10">Vesicle trafficking protein that functions in the early secretory pathway, possibly by mediating retrograde transport from cis-Golgi membranes to the ER.</text>
</comment>
<gene>
    <name evidence="15" type="ORF">EGW08_003243</name>
</gene>
<dbReference type="InterPro" id="IPR045242">
    <property type="entry name" value="Syntaxin"/>
</dbReference>
<keyword evidence="3" id="KW-0813">Transport</keyword>
<dbReference type="OrthoDB" id="428895at2759"/>
<keyword evidence="16" id="KW-1185">Reference proteome</keyword>
<evidence type="ECO:0000256" key="4">
    <source>
        <dbReference type="ARBA" id="ARBA00022553"/>
    </source>
</evidence>
<keyword evidence="9 13" id="KW-0472">Membrane</keyword>
<evidence type="ECO:0000256" key="10">
    <source>
        <dbReference type="ARBA" id="ARBA00055629"/>
    </source>
</evidence>
<dbReference type="Proteomes" id="UP000271974">
    <property type="component" value="Unassembled WGS sequence"/>
</dbReference>
<evidence type="ECO:0000259" key="14">
    <source>
        <dbReference type="PROSITE" id="PS50192"/>
    </source>
</evidence>
<keyword evidence="6" id="KW-0832">Ubl conjugation</keyword>
<proteinExistence type="inferred from homology"/>
<evidence type="ECO:0000313" key="15">
    <source>
        <dbReference type="EMBL" id="RUS88996.1"/>
    </source>
</evidence>
<dbReference type="GO" id="GO:0005484">
    <property type="term" value="F:SNAP receptor activity"/>
    <property type="evidence" value="ECO:0007669"/>
    <property type="project" value="TreeGrafter"/>
</dbReference>
<evidence type="ECO:0000256" key="3">
    <source>
        <dbReference type="ARBA" id="ARBA00022448"/>
    </source>
</evidence>
<dbReference type="GO" id="GO:0006906">
    <property type="term" value="P:vesicle fusion"/>
    <property type="evidence" value="ECO:0007669"/>
    <property type="project" value="TreeGrafter"/>
</dbReference>
<feature type="domain" description="T-SNARE coiled-coil homology" evidence="14">
    <location>
        <begin position="148"/>
        <end position="210"/>
    </location>
</feature>
<comment type="subcellular location">
    <subcellularLocation>
        <location evidence="1">Membrane</location>
        <topology evidence="1">Single-pass type IV membrane protein</topology>
    </subcellularLocation>
</comment>
<dbReference type="SUPFAM" id="SSF58038">
    <property type="entry name" value="SNARE fusion complex"/>
    <property type="match status" value="1"/>
</dbReference>
<protein>
    <recommendedName>
        <fullName evidence="11">Syntaxin-8</fullName>
    </recommendedName>
</protein>
<dbReference type="GO" id="GO:0006886">
    <property type="term" value="P:intracellular protein transport"/>
    <property type="evidence" value="ECO:0007669"/>
    <property type="project" value="TreeGrafter"/>
</dbReference>
<dbReference type="GO" id="GO:0000149">
    <property type="term" value="F:SNARE binding"/>
    <property type="evidence" value="ECO:0007669"/>
    <property type="project" value="TreeGrafter"/>
</dbReference>
<dbReference type="CDD" id="cd15852">
    <property type="entry name" value="SNARE_Syntaxin8"/>
    <property type="match status" value="1"/>
</dbReference>
<dbReference type="Gene3D" id="1.20.5.110">
    <property type="match status" value="1"/>
</dbReference>
<evidence type="ECO:0000313" key="16">
    <source>
        <dbReference type="Proteomes" id="UP000271974"/>
    </source>
</evidence>
<evidence type="ECO:0000256" key="8">
    <source>
        <dbReference type="ARBA" id="ARBA00023054"/>
    </source>
</evidence>
<evidence type="ECO:0000256" key="6">
    <source>
        <dbReference type="ARBA" id="ARBA00022843"/>
    </source>
</evidence>
<keyword evidence="8 12" id="KW-0175">Coiled coil</keyword>
<evidence type="ECO:0000256" key="1">
    <source>
        <dbReference type="ARBA" id="ARBA00004211"/>
    </source>
</evidence>
<dbReference type="GO" id="GO:0048278">
    <property type="term" value="P:vesicle docking"/>
    <property type="evidence" value="ECO:0007669"/>
    <property type="project" value="TreeGrafter"/>
</dbReference>
<keyword evidence="4" id="KW-0597">Phosphoprotein</keyword>
<feature type="transmembrane region" description="Helical" evidence="13">
    <location>
        <begin position="217"/>
        <end position="238"/>
    </location>
</feature>
<dbReference type="PANTHER" id="PTHR19957:SF124">
    <property type="entry name" value="SYNTAXIN-8"/>
    <property type="match status" value="1"/>
</dbReference>
<dbReference type="STRING" id="188477.A0A3S1ADB8"/>
<dbReference type="PROSITE" id="PS50192">
    <property type="entry name" value="T_SNARE"/>
    <property type="match status" value="1"/>
</dbReference>
<dbReference type="InterPro" id="IPR041875">
    <property type="entry name" value="Syntaxin-8_SNARE"/>
</dbReference>
<dbReference type="AlphaFoldDB" id="A0A3S1ADB8"/>
<sequence>MAGDSWLSDYDFCSNLGQDIMEKINERDKHARTSSAYTKLSAQIRTKSKQFNSDLNRLKQNLMRASSSYHVTQREVERRQRMMDALVTKEKQIEGALKNEGQSRAPTDRTMLLAGAGSSGAETFSSSDPWGMGDDPDISNADLHQQQQHVIIEQDRGLEALSTVISRQKQMALDIGNEVDDQNELLDDLNERVDRTDNRIQRETRHIKIIDRKSNACCYYVVIILLFVAILIVALVPYNGKP</sequence>
<dbReference type="InterPro" id="IPR000727">
    <property type="entry name" value="T_SNARE_dom"/>
</dbReference>
<keyword evidence="7 13" id="KW-1133">Transmembrane helix</keyword>
<comment type="similarity">
    <text evidence="2">Belongs to the syntaxin family.</text>
</comment>
<dbReference type="GO" id="GO:0005770">
    <property type="term" value="C:late endosome"/>
    <property type="evidence" value="ECO:0007669"/>
    <property type="project" value="UniProtKB-ARBA"/>
</dbReference>
<organism evidence="15 16">
    <name type="scientific">Elysia chlorotica</name>
    <name type="common">Eastern emerald elysia</name>
    <name type="synonym">Sea slug</name>
    <dbReference type="NCBI Taxonomy" id="188477"/>
    <lineage>
        <taxon>Eukaryota</taxon>
        <taxon>Metazoa</taxon>
        <taxon>Spiralia</taxon>
        <taxon>Lophotrochozoa</taxon>
        <taxon>Mollusca</taxon>
        <taxon>Gastropoda</taxon>
        <taxon>Heterobranchia</taxon>
        <taxon>Euthyneura</taxon>
        <taxon>Panpulmonata</taxon>
        <taxon>Sacoglossa</taxon>
        <taxon>Placobranchoidea</taxon>
        <taxon>Plakobranchidae</taxon>
        <taxon>Elysia</taxon>
    </lineage>
</organism>
<evidence type="ECO:0000256" key="2">
    <source>
        <dbReference type="ARBA" id="ARBA00009063"/>
    </source>
</evidence>
<dbReference type="GO" id="GO:0031201">
    <property type="term" value="C:SNARE complex"/>
    <property type="evidence" value="ECO:0007669"/>
    <property type="project" value="TreeGrafter"/>
</dbReference>
<name>A0A3S1ADB8_ELYCH</name>
<evidence type="ECO:0000256" key="11">
    <source>
        <dbReference type="ARBA" id="ARBA00072662"/>
    </source>
</evidence>
<dbReference type="FunFam" id="1.20.5.110:FF:000036">
    <property type="entry name" value="Putative Syntaxin-8"/>
    <property type="match status" value="1"/>
</dbReference>
<evidence type="ECO:0000256" key="9">
    <source>
        <dbReference type="ARBA" id="ARBA00023136"/>
    </source>
</evidence>
<evidence type="ECO:0000256" key="5">
    <source>
        <dbReference type="ARBA" id="ARBA00022692"/>
    </source>
</evidence>
<evidence type="ECO:0000256" key="7">
    <source>
        <dbReference type="ARBA" id="ARBA00022989"/>
    </source>
</evidence>
<accession>A0A3S1ADB8</accession>
<feature type="coiled-coil region" evidence="12">
    <location>
        <begin position="179"/>
        <end position="206"/>
    </location>
</feature>
<comment type="caution">
    <text evidence="15">The sequence shown here is derived from an EMBL/GenBank/DDBJ whole genome shotgun (WGS) entry which is preliminary data.</text>
</comment>
<reference evidence="15 16" key="1">
    <citation type="submission" date="2019-01" db="EMBL/GenBank/DDBJ databases">
        <title>A draft genome assembly of the solar-powered sea slug Elysia chlorotica.</title>
        <authorList>
            <person name="Cai H."/>
            <person name="Li Q."/>
            <person name="Fang X."/>
            <person name="Li J."/>
            <person name="Curtis N.E."/>
            <person name="Altenburger A."/>
            <person name="Shibata T."/>
            <person name="Feng M."/>
            <person name="Maeda T."/>
            <person name="Schwartz J.A."/>
            <person name="Shigenobu S."/>
            <person name="Lundholm N."/>
            <person name="Nishiyama T."/>
            <person name="Yang H."/>
            <person name="Hasebe M."/>
            <person name="Li S."/>
            <person name="Pierce S.K."/>
            <person name="Wang J."/>
        </authorList>
    </citation>
    <scope>NUCLEOTIDE SEQUENCE [LARGE SCALE GENOMIC DNA]</scope>
    <source>
        <strain evidence="15">EC2010</strain>
        <tissue evidence="15">Whole organism of an adult</tissue>
    </source>
</reference>
<dbReference type="EMBL" id="RQTK01000069">
    <property type="protein sequence ID" value="RUS88996.1"/>
    <property type="molecule type" value="Genomic_DNA"/>
</dbReference>
<evidence type="ECO:0000256" key="13">
    <source>
        <dbReference type="SAM" id="Phobius"/>
    </source>
</evidence>
<dbReference type="PANTHER" id="PTHR19957">
    <property type="entry name" value="SYNTAXIN"/>
    <property type="match status" value="1"/>
</dbReference>
<dbReference type="SMART" id="SM00397">
    <property type="entry name" value="t_SNARE"/>
    <property type="match status" value="1"/>
</dbReference>
<keyword evidence="5 13" id="KW-0812">Transmembrane</keyword>